<protein>
    <submittedName>
        <fullName evidence="1">Uncharacterized protein</fullName>
    </submittedName>
</protein>
<proteinExistence type="predicted"/>
<dbReference type="Proteomes" id="UP000688137">
    <property type="component" value="Unassembled WGS sequence"/>
</dbReference>
<evidence type="ECO:0000313" key="2">
    <source>
        <dbReference type="Proteomes" id="UP000688137"/>
    </source>
</evidence>
<keyword evidence="2" id="KW-1185">Reference proteome</keyword>
<evidence type="ECO:0000313" key="1">
    <source>
        <dbReference type="EMBL" id="CAD8118584.1"/>
    </source>
</evidence>
<sequence>MIVKGNEFLFRIYSDCNLVTQGSKKNIYQDNRIQLNMENKDYKILAKTILKS</sequence>
<reference evidence="1" key="1">
    <citation type="submission" date="2021-01" db="EMBL/GenBank/DDBJ databases">
        <authorList>
            <consortium name="Genoscope - CEA"/>
            <person name="William W."/>
        </authorList>
    </citation>
    <scope>NUCLEOTIDE SEQUENCE</scope>
</reference>
<name>A0A8S1QUU1_PARPR</name>
<dbReference type="AlphaFoldDB" id="A0A8S1QUU1"/>
<accession>A0A8S1QUU1</accession>
<dbReference type="EMBL" id="CAJJDM010000260">
    <property type="protein sequence ID" value="CAD8118584.1"/>
    <property type="molecule type" value="Genomic_DNA"/>
</dbReference>
<gene>
    <name evidence="1" type="ORF">PPRIM_AZ9-3.1.T2510003</name>
</gene>
<organism evidence="1 2">
    <name type="scientific">Paramecium primaurelia</name>
    <dbReference type="NCBI Taxonomy" id="5886"/>
    <lineage>
        <taxon>Eukaryota</taxon>
        <taxon>Sar</taxon>
        <taxon>Alveolata</taxon>
        <taxon>Ciliophora</taxon>
        <taxon>Intramacronucleata</taxon>
        <taxon>Oligohymenophorea</taxon>
        <taxon>Peniculida</taxon>
        <taxon>Parameciidae</taxon>
        <taxon>Paramecium</taxon>
    </lineage>
</organism>
<comment type="caution">
    <text evidence="1">The sequence shown here is derived from an EMBL/GenBank/DDBJ whole genome shotgun (WGS) entry which is preliminary data.</text>
</comment>